<dbReference type="AlphaFoldDB" id="A0A026VZX1"/>
<gene>
    <name evidence="1" type="ORF">X777_11849</name>
</gene>
<evidence type="ECO:0000313" key="2">
    <source>
        <dbReference type="Proteomes" id="UP000053097"/>
    </source>
</evidence>
<name>A0A026VZX1_OOCBI</name>
<accession>A0A026VZX1</accession>
<reference evidence="1 2" key="1">
    <citation type="journal article" date="2014" name="Curr. Biol.">
        <title>The genome of the clonal raider ant Cerapachys biroi.</title>
        <authorList>
            <person name="Oxley P.R."/>
            <person name="Ji L."/>
            <person name="Fetter-Pruneda I."/>
            <person name="McKenzie S.K."/>
            <person name="Li C."/>
            <person name="Hu H."/>
            <person name="Zhang G."/>
            <person name="Kronauer D.J."/>
        </authorList>
    </citation>
    <scope>NUCLEOTIDE SEQUENCE [LARGE SCALE GENOMIC DNA]</scope>
</reference>
<evidence type="ECO:0000313" key="1">
    <source>
        <dbReference type="EMBL" id="EZA49353.1"/>
    </source>
</evidence>
<sequence>MCRDLGASRTFENTQRQRLTAPLVGLPRDSDQCSLHRPWASHESARLIILG</sequence>
<dbReference type="EMBL" id="KK107519">
    <property type="protein sequence ID" value="EZA49353.1"/>
    <property type="molecule type" value="Genomic_DNA"/>
</dbReference>
<protein>
    <submittedName>
        <fullName evidence="1">Uncharacterized protein</fullName>
    </submittedName>
</protein>
<keyword evidence="2" id="KW-1185">Reference proteome</keyword>
<organism evidence="1 2">
    <name type="scientific">Ooceraea biroi</name>
    <name type="common">Clonal raider ant</name>
    <name type="synonym">Cerapachys biroi</name>
    <dbReference type="NCBI Taxonomy" id="2015173"/>
    <lineage>
        <taxon>Eukaryota</taxon>
        <taxon>Metazoa</taxon>
        <taxon>Ecdysozoa</taxon>
        <taxon>Arthropoda</taxon>
        <taxon>Hexapoda</taxon>
        <taxon>Insecta</taxon>
        <taxon>Pterygota</taxon>
        <taxon>Neoptera</taxon>
        <taxon>Endopterygota</taxon>
        <taxon>Hymenoptera</taxon>
        <taxon>Apocrita</taxon>
        <taxon>Aculeata</taxon>
        <taxon>Formicoidea</taxon>
        <taxon>Formicidae</taxon>
        <taxon>Dorylinae</taxon>
        <taxon>Ooceraea</taxon>
    </lineage>
</organism>
<dbReference type="Proteomes" id="UP000053097">
    <property type="component" value="Unassembled WGS sequence"/>
</dbReference>
<proteinExistence type="predicted"/>